<proteinExistence type="predicted"/>
<protein>
    <submittedName>
        <fullName evidence="1">Uncharacterized protein</fullName>
    </submittedName>
</protein>
<dbReference type="RefSeq" id="WP_125229378.1">
    <property type="nucleotide sequence ID" value="NZ_RWJI01000001.1"/>
</dbReference>
<name>A0A3R8Q1X4_9SPHN</name>
<reference evidence="1 2" key="1">
    <citation type="submission" date="2018-12" db="EMBL/GenBank/DDBJ databases">
        <authorList>
            <person name="Kim S.-J."/>
            <person name="Jung G.-Y."/>
        </authorList>
    </citation>
    <scope>NUCLEOTIDE SEQUENCE [LARGE SCALE GENOMIC DNA]</scope>
    <source>
        <strain evidence="1 2">03SU3-P</strain>
    </source>
</reference>
<organism evidence="1 2">
    <name type="scientific">Sphingorhabdus wooponensis</name>
    <dbReference type="NCBI Taxonomy" id="940136"/>
    <lineage>
        <taxon>Bacteria</taxon>
        <taxon>Pseudomonadati</taxon>
        <taxon>Pseudomonadota</taxon>
        <taxon>Alphaproteobacteria</taxon>
        <taxon>Sphingomonadales</taxon>
        <taxon>Sphingomonadaceae</taxon>
        <taxon>Sphingorhabdus</taxon>
    </lineage>
</organism>
<dbReference type="AlphaFoldDB" id="A0A3R8Q1X4"/>
<evidence type="ECO:0000313" key="2">
    <source>
        <dbReference type="Proteomes" id="UP000268553"/>
    </source>
</evidence>
<accession>A0A3R8Q1X4</accession>
<evidence type="ECO:0000313" key="1">
    <source>
        <dbReference type="EMBL" id="RRQ51363.1"/>
    </source>
</evidence>
<gene>
    <name evidence="1" type="ORF">D7D48_00125</name>
</gene>
<keyword evidence="2" id="KW-1185">Reference proteome</keyword>
<dbReference type="Proteomes" id="UP000268553">
    <property type="component" value="Unassembled WGS sequence"/>
</dbReference>
<comment type="caution">
    <text evidence="1">The sequence shown here is derived from an EMBL/GenBank/DDBJ whole genome shotgun (WGS) entry which is preliminary data.</text>
</comment>
<dbReference type="EMBL" id="RWJI01000001">
    <property type="protein sequence ID" value="RRQ51363.1"/>
    <property type="molecule type" value="Genomic_DNA"/>
</dbReference>
<sequence length="217" mass="22835">MHPIQIYAYSFWRQGDTTPGVLGNGQYGGSQSALLVTVPLLRHKGYGSVTPVSFVGRASVAHNAPREREWATGLLWHLSNRFPAQLSIEQRFRPDRPDVVAAFVSGGHEGASLPLGFALDGYGQAGFVTGKSGGAFADAQLHALKNLARNEGFSLNAGAGAWAGGQGNIMRVDMGPSVRANLQAGAASLRLDASWRFRVAGKATPGDGPTVTLSTSF</sequence>